<evidence type="ECO:0000256" key="9">
    <source>
        <dbReference type="ARBA" id="ARBA00023065"/>
    </source>
</evidence>
<evidence type="ECO:0000313" key="18">
    <source>
        <dbReference type="Proteomes" id="UP000694569"/>
    </source>
</evidence>
<keyword evidence="6 11" id="KW-0479">Metal-binding</keyword>
<evidence type="ECO:0000256" key="11">
    <source>
        <dbReference type="PIRNR" id="PIRNR002549"/>
    </source>
</evidence>
<feature type="chain" id="PRO_5034546729" description="Transferrin-like domain-containing protein" evidence="15">
    <location>
        <begin position="20"/>
        <end position="744"/>
    </location>
</feature>
<feature type="disulfide bond" evidence="14">
    <location>
        <begin position="134"/>
        <end position="217"/>
    </location>
</feature>
<keyword evidence="15" id="KW-0732">Signal</keyword>
<feature type="disulfide bond" evidence="14">
    <location>
        <begin position="463"/>
        <end position="541"/>
    </location>
</feature>
<dbReference type="Ensembl" id="ENSLLET00000015857.1">
    <property type="protein sequence ID" value="ENSLLEP00000015272.1"/>
    <property type="gene ID" value="ENSLLEG00000009603.1"/>
</dbReference>
<feature type="disulfide bond" evidence="14">
    <location>
        <begin position="353"/>
        <end position="385"/>
    </location>
</feature>
<feature type="disulfide bond" evidence="14">
    <location>
        <begin position="246"/>
        <end position="260"/>
    </location>
</feature>
<feature type="binding site" evidence="13">
    <location>
        <position position="535"/>
    </location>
    <ligand>
        <name>Fe(3+)</name>
        <dbReference type="ChEBI" id="CHEBI:29034"/>
        <label>2</label>
    </ligand>
</feature>
<dbReference type="PIRSF" id="PIRSF002549">
    <property type="entry name" value="Transferrin"/>
    <property type="match status" value="1"/>
</dbReference>
<feature type="disulfide bond" evidence="14">
    <location>
        <begin position="497"/>
        <end position="511"/>
    </location>
</feature>
<feature type="disulfide bond" evidence="14">
    <location>
        <begin position="581"/>
        <end position="595"/>
    </location>
</feature>
<evidence type="ECO:0000256" key="8">
    <source>
        <dbReference type="ARBA" id="ARBA00023004"/>
    </source>
</evidence>
<dbReference type="PROSITE" id="PS00205">
    <property type="entry name" value="TRANSFERRIN_LIKE_1"/>
    <property type="match status" value="1"/>
</dbReference>
<feature type="binding site" evidence="13">
    <location>
        <position position="439"/>
    </location>
    <ligand>
        <name>Fe(3+)</name>
        <dbReference type="ChEBI" id="CHEBI:29034"/>
        <label>1</label>
    </ligand>
</feature>
<comment type="similarity">
    <text evidence="11">Belongs to the transferrin family.</text>
</comment>
<feature type="binding site" evidence="12">
    <location>
        <position position="136"/>
    </location>
    <ligand>
        <name>hydrogencarbonate</name>
        <dbReference type="ChEBI" id="CHEBI:17544"/>
        <label>1</label>
    </ligand>
</feature>
<dbReference type="InterPro" id="IPR016357">
    <property type="entry name" value="Transferrin"/>
</dbReference>
<dbReference type="PRINTS" id="PR00422">
    <property type="entry name" value="TRANSFERRIN"/>
</dbReference>
<feature type="disulfide bond" evidence="14">
    <location>
        <begin position="508"/>
        <end position="524"/>
    </location>
</feature>
<evidence type="ECO:0000256" key="5">
    <source>
        <dbReference type="ARBA" id="ARBA00022525"/>
    </source>
</evidence>
<feature type="binding site" evidence="13">
    <location>
        <position position="268"/>
    </location>
    <ligand>
        <name>Fe(3+)</name>
        <dbReference type="ChEBI" id="CHEBI:29034"/>
        <label>1</label>
    </ligand>
</feature>
<evidence type="ECO:0000259" key="16">
    <source>
        <dbReference type="PROSITE" id="PS51408"/>
    </source>
</evidence>
<reference evidence="17" key="2">
    <citation type="submission" date="2025-09" db="UniProtKB">
        <authorList>
            <consortium name="Ensembl"/>
        </authorList>
    </citation>
    <scope>IDENTIFICATION</scope>
</reference>
<dbReference type="AlphaFoldDB" id="A0A8C5MKW9"/>
<dbReference type="GO" id="GO:0005886">
    <property type="term" value="C:plasma membrane"/>
    <property type="evidence" value="ECO:0007669"/>
    <property type="project" value="TreeGrafter"/>
</dbReference>
<keyword evidence="18" id="KW-1185">Reference proteome</keyword>
<dbReference type="PANTHER" id="PTHR11485:SF31">
    <property type="entry name" value="SEROTRANSFERRIN"/>
    <property type="match status" value="1"/>
</dbReference>
<proteinExistence type="inferred from homology"/>
<dbReference type="PROSITE" id="PS00207">
    <property type="entry name" value="TRANSFERRIN_LIKE_3"/>
    <property type="match status" value="2"/>
</dbReference>
<dbReference type="GO" id="GO:0005615">
    <property type="term" value="C:extracellular space"/>
    <property type="evidence" value="ECO:0007669"/>
    <property type="project" value="InterPro"/>
</dbReference>
<accession>A0A8C5MKW9</accession>
<dbReference type="Pfam" id="PF00405">
    <property type="entry name" value="Transferrin"/>
    <property type="match status" value="2"/>
</dbReference>
<feature type="binding site" evidence="13">
    <location>
        <position position="111"/>
    </location>
    <ligand>
        <name>Fe(3+)</name>
        <dbReference type="ChEBI" id="CHEBI:29034"/>
        <label>1</label>
    </ligand>
</feature>
<evidence type="ECO:0000256" key="1">
    <source>
        <dbReference type="ARBA" id="ARBA00004613"/>
    </source>
</evidence>
<feature type="domain" description="Transferrin-like" evidence="16">
    <location>
        <begin position="26"/>
        <end position="340"/>
    </location>
</feature>
<feature type="disulfide bond" evidence="14">
    <location>
        <begin position="363"/>
        <end position="376"/>
    </location>
</feature>
<feature type="binding site" evidence="12">
    <location>
        <position position="465"/>
    </location>
    <ligand>
        <name>hydrogencarbonate</name>
        <dbReference type="ChEBI" id="CHEBI:17544"/>
        <label>1</label>
    </ligand>
</feature>
<feature type="disulfide bond" evidence="14">
    <location>
        <begin position="29"/>
        <end position="64"/>
    </location>
</feature>
<dbReference type="SMART" id="SM00094">
    <property type="entry name" value="TR_FER"/>
    <property type="match status" value="2"/>
</dbReference>
<dbReference type="InterPro" id="IPR018195">
    <property type="entry name" value="Transferrin_Fe_BS"/>
</dbReference>
<protein>
    <recommendedName>
        <fullName evidence="16">Transferrin-like domain-containing protein</fullName>
    </recommendedName>
</protein>
<comment type="subunit">
    <text evidence="2">Monomer.</text>
</comment>
<organism evidence="17 18">
    <name type="scientific">Leptobrachium leishanense</name>
    <name type="common">Leishan spiny toad</name>
    <dbReference type="NCBI Taxonomy" id="445787"/>
    <lineage>
        <taxon>Eukaryota</taxon>
        <taxon>Metazoa</taxon>
        <taxon>Chordata</taxon>
        <taxon>Craniata</taxon>
        <taxon>Vertebrata</taxon>
        <taxon>Euteleostomi</taxon>
        <taxon>Amphibia</taxon>
        <taxon>Batrachia</taxon>
        <taxon>Anura</taxon>
        <taxon>Pelobatoidea</taxon>
        <taxon>Megophryidae</taxon>
        <taxon>Leptobrachium</taxon>
    </lineage>
</organism>
<feature type="disulfide bond" evidence="14">
    <location>
        <begin position="39"/>
        <end position="55"/>
    </location>
</feature>
<evidence type="ECO:0000256" key="15">
    <source>
        <dbReference type="SAM" id="SignalP"/>
    </source>
</evidence>
<keyword evidence="5" id="KW-0964">Secreted</keyword>
<evidence type="ECO:0000256" key="10">
    <source>
        <dbReference type="ARBA" id="ARBA00023157"/>
    </source>
</evidence>
<evidence type="ECO:0000256" key="6">
    <source>
        <dbReference type="ARBA" id="ARBA00022723"/>
    </source>
</evidence>
<feature type="binding site" evidence="12">
    <location>
        <position position="142"/>
    </location>
    <ligand>
        <name>hydrogencarbonate</name>
        <dbReference type="ChEBI" id="CHEBI:17544"/>
        <label>1</label>
    </ligand>
</feature>
<feature type="binding site" evidence="13">
    <location>
        <position position="79"/>
    </location>
    <ligand>
        <name>Fe(3+)</name>
        <dbReference type="ChEBI" id="CHEBI:29034"/>
        <label>1</label>
    </ligand>
</feature>
<dbReference type="GO" id="GO:0005769">
    <property type="term" value="C:early endosome"/>
    <property type="evidence" value="ECO:0007669"/>
    <property type="project" value="TreeGrafter"/>
</dbReference>
<dbReference type="GO" id="GO:0046872">
    <property type="term" value="F:metal ion binding"/>
    <property type="evidence" value="ECO:0007669"/>
    <property type="project" value="UniProtKB-KW"/>
</dbReference>
<evidence type="ECO:0000256" key="12">
    <source>
        <dbReference type="PIRSR" id="PIRSR002549-2"/>
    </source>
</evidence>
<evidence type="ECO:0000313" key="17">
    <source>
        <dbReference type="Ensembl" id="ENSLLEP00000015272.1"/>
    </source>
</evidence>
<feature type="binding site" evidence="12">
    <location>
        <position position="140"/>
    </location>
    <ligand>
        <name>hydrogencarbonate</name>
        <dbReference type="ChEBI" id="CHEBI:17544"/>
        <label>1</label>
    </ligand>
</feature>
<name>A0A8C5MKW9_9ANUR</name>
<dbReference type="Proteomes" id="UP000694569">
    <property type="component" value="Unplaced"/>
</dbReference>
<keyword evidence="3 11" id="KW-0813">Transport</keyword>
<feature type="binding site" evidence="13">
    <location>
        <position position="603"/>
    </location>
    <ligand>
        <name>Fe(3+)</name>
        <dbReference type="ChEBI" id="CHEBI:29034"/>
        <label>1</label>
    </ligand>
</feature>
<feature type="disulfide bond" evidence="14">
    <location>
        <begin position="487"/>
        <end position="682"/>
    </location>
</feature>
<dbReference type="GeneTree" id="ENSGT00940000156055"/>
<evidence type="ECO:0000256" key="14">
    <source>
        <dbReference type="PIRSR" id="PIRSR002549-4"/>
    </source>
</evidence>
<dbReference type="PROSITE" id="PS51408">
    <property type="entry name" value="TRANSFERRIN_LIKE_4"/>
    <property type="match status" value="2"/>
</dbReference>
<keyword evidence="9 11" id="KW-0406">Ion transport</keyword>
<dbReference type="GO" id="GO:0019731">
    <property type="term" value="P:antibacterial humoral response"/>
    <property type="evidence" value="ECO:0007669"/>
    <property type="project" value="TreeGrafter"/>
</dbReference>
<feature type="binding site" evidence="12">
    <location>
        <position position="143"/>
    </location>
    <ligand>
        <name>hydrogencarbonate</name>
        <dbReference type="ChEBI" id="CHEBI:17544"/>
        <label>1</label>
    </ligand>
</feature>
<keyword evidence="4 11" id="KW-0410">Iron transport</keyword>
<evidence type="ECO:0000256" key="3">
    <source>
        <dbReference type="ARBA" id="ARBA00022448"/>
    </source>
</evidence>
<evidence type="ECO:0000256" key="7">
    <source>
        <dbReference type="ARBA" id="ARBA00022737"/>
    </source>
</evidence>
<reference evidence="17" key="1">
    <citation type="submission" date="2025-08" db="UniProtKB">
        <authorList>
            <consortium name="Ensembl"/>
        </authorList>
    </citation>
    <scope>IDENTIFICATION</scope>
</reference>
<evidence type="ECO:0000256" key="2">
    <source>
        <dbReference type="ARBA" id="ARBA00011245"/>
    </source>
</evidence>
<dbReference type="GO" id="GO:0055037">
    <property type="term" value="C:recycling endosome"/>
    <property type="evidence" value="ECO:0007669"/>
    <property type="project" value="TreeGrafter"/>
</dbReference>
<keyword evidence="7" id="KW-0677">Repeat</keyword>
<keyword evidence="8 11" id="KW-0408">Iron</keyword>
<feature type="binding site" evidence="13">
    <location>
        <position position="211"/>
    </location>
    <ligand>
        <name>Fe(3+)</name>
        <dbReference type="ChEBI" id="CHEBI:29034"/>
        <label>1</label>
    </ligand>
</feature>
<feature type="binding site" evidence="12">
    <location>
        <position position="472"/>
    </location>
    <ligand>
        <name>hydrogencarbonate</name>
        <dbReference type="ChEBI" id="CHEBI:17544"/>
        <label>1</label>
    </ligand>
</feature>
<evidence type="ECO:0000256" key="4">
    <source>
        <dbReference type="ARBA" id="ARBA00022496"/>
    </source>
</evidence>
<dbReference type="FunFam" id="3.40.190.10:FF:000095">
    <property type="entry name" value="Lactotransferrin"/>
    <property type="match status" value="2"/>
</dbReference>
<comment type="subcellular location">
    <subcellularLocation>
        <location evidence="1">Secreted</location>
    </subcellularLocation>
</comment>
<dbReference type="GO" id="GO:0006826">
    <property type="term" value="P:iron ion transport"/>
    <property type="evidence" value="ECO:0007669"/>
    <property type="project" value="UniProtKB-KW"/>
</dbReference>
<feature type="signal peptide" evidence="15">
    <location>
        <begin position="1"/>
        <end position="19"/>
    </location>
</feature>
<feature type="binding site" evidence="13">
    <location>
        <position position="400"/>
    </location>
    <ligand>
        <name>Fe(3+)</name>
        <dbReference type="ChEBI" id="CHEBI:29034"/>
        <label>1</label>
    </ligand>
</feature>
<feature type="domain" description="Transferrin-like" evidence="16">
    <location>
        <begin position="350"/>
        <end position="681"/>
    </location>
</feature>
<dbReference type="OrthoDB" id="9981115at2759"/>
<feature type="binding site" evidence="12">
    <location>
        <position position="469"/>
    </location>
    <ligand>
        <name>hydrogencarbonate</name>
        <dbReference type="ChEBI" id="CHEBI:17544"/>
        <label>1</label>
    </ligand>
</feature>
<dbReference type="PANTHER" id="PTHR11485">
    <property type="entry name" value="TRANSFERRIN"/>
    <property type="match status" value="1"/>
</dbReference>
<keyword evidence="10 14" id="KW-1015">Disulfide bond</keyword>
<dbReference type="SUPFAM" id="SSF53850">
    <property type="entry name" value="Periplasmic binding protein-like II"/>
    <property type="match status" value="2"/>
</dbReference>
<sequence length="744" mass="81670">MSPCLRVAVFFSLLALCLAAPKVRTVRWCAKSEDEYKKCDQLSKNCKVTDITLQCKKKSDTVECFQAIKNGEADAICVDGGDVHRGSMTPYKLKPIVAENYGTAQEVDTCYSAVAVVKKSSTFMFKDLQDKKSCHTGIGKSAGWNVPIGLLLDKELIPWAGPDIESIEKAVARFFRSSCAPGAKESKLCELCIGKGTDKCKRSNNEPYYNYNGASQCLQDGKGDVAFVKDSTFSPAKFDKEYELLCPDDTRKPLRDYKSCFLAKVPAHAVMARDNDQKTEDIIEYLKQAQEKKCQLFSSQYGKDLLFKDSAVNLIPLPPAMDALLYLGINFYDTIQALKHEKPKVKSSTIRFCTQSKSEKEKCDIWSTVSGGAIECTVGTSAENCIHQVLKGEADTVTLDGGYLYTAGQCGLVPVMGEYYDKDNLTPCTSKSSKIKGSYFAVAVVKKTDKTTKWPNLKGTKSCHTAVQRTAGWNIPVGLLVNITNNCDMSKYFSESCAPGADPASNLCKLCIGDPKKNLENTKCSPSNKESFFGYAGAMRCLAGPGQVAFVKDSTVLDNTDGKNTAEWAKSLKSSDFELLCPDGSRAPVTDAKNCNLAEVPCHALVSRPERRKQVLKVMINQQSLYGKKGAEKDIFQMYGSKAGRDDLFKDSTQCLIEIEAATIKEFLGERYYAAVTSLNQCPTKSGCEGNRSLPPVLALQTPPLCSQPGYWERGPQRLEQFDPLASACWETWAGWQGSVPVLG</sequence>
<feature type="disulfide bond" evidence="14">
    <location>
        <begin position="179"/>
        <end position="192"/>
    </location>
</feature>
<dbReference type="InterPro" id="IPR001156">
    <property type="entry name" value="Transferrin-like_dom"/>
</dbReference>
<feature type="binding site" evidence="12">
    <location>
        <position position="471"/>
    </location>
    <ligand>
        <name>hydrogencarbonate</name>
        <dbReference type="ChEBI" id="CHEBI:17544"/>
        <label>1</label>
    </ligand>
</feature>
<feature type="disulfide bond" evidence="14">
    <location>
        <begin position="189"/>
        <end position="200"/>
    </location>
</feature>
<evidence type="ECO:0000256" key="13">
    <source>
        <dbReference type="PIRSR" id="PIRSR002549-3"/>
    </source>
</evidence>
<dbReference type="Gene3D" id="3.40.190.10">
    <property type="entry name" value="Periplasmic binding protein-like II"/>
    <property type="match status" value="4"/>
</dbReference>